<dbReference type="PRINTS" id="PR00385">
    <property type="entry name" value="P450"/>
</dbReference>
<keyword evidence="2" id="KW-0408">Iron</keyword>
<accession>A0ABQ3V8R0</accession>
<keyword evidence="2" id="KW-0503">Monooxygenase</keyword>
<evidence type="ECO:0000256" key="2">
    <source>
        <dbReference type="RuleBase" id="RU000461"/>
    </source>
</evidence>
<dbReference type="PANTHER" id="PTHR46696">
    <property type="entry name" value="P450, PUTATIVE (EUROFUNG)-RELATED"/>
    <property type="match status" value="1"/>
</dbReference>
<protein>
    <submittedName>
        <fullName evidence="3">Polyketide biosynthesis cytochrome P450 PksS</fullName>
    </submittedName>
</protein>
<organism evidence="3 4">
    <name type="scientific">Dictyobacter formicarum</name>
    <dbReference type="NCBI Taxonomy" id="2778368"/>
    <lineage>
        <taxon>Bacteria</taxon>
        <taxon>Bacillati</taxon>
        <taxon>Chloroflexota</taxon>
        <taxon>Ktedonobacteria</taxon>
        <taxon>Ktedonobacterales</taxon>
        <taxon>Dictyobacteraceae</taxon>
        <taxon>Dictyobacter</taxon>
    </lineage>
</organism>
<keyword evidence="2" id="KW-0349">Heme</keyword>
<dbReference type="SUPFAM" id="SSF48264">
    <property type="entry name" value="Cytochrome P450"/>
    <property type="match status" value="1"/>
</dbReference>
<sequence length="420" mass="46170">MAMQFDADMTATSSSNVLGDQLLKDPFSLFAQMRVMGAVLPAPFPTSTQQKAWMVIRMQEALQVLKDSQRFTLDYAAAQDNALVQRMQSSQGFPLLGRSMLDVDGLAHRRLRGLVSEVFTPKYIGGLRPSIEQIANRLLDQVAEEGCMDLVEDYAYPLPINVISDMLGVPHNHWDLVREGSKAIVAGAGGRPITLDDRNADVRAQKIDAFGNYIAQLVAEKRHHPQSDLISQLVQIEEDGDRLSEPELLSMVGLLLVAGHETTSNLIGSGMLALLDHADQLERLKADLSLVPRAIEELLRFIGPVLTSVPRLATEEVDLGGQHISRGDIVIAAITSANHDESHFTHAAELDLLRSIDRHLAFGYGIHTCLGAPLARLEGEIAFTTLLRRMPNLRLNAPREALTWHGSLNVRGLTHLPVAF</sequence>
<reference evidence="3 4" key="1">
    <citation type="journal article" date="2021" name="Int. J. Syst. Evol. Microbiol.">
        <title>Reticulibacter mediterranei gen. nov., sp. nov., within the new family Reticulibacteraceae fam. nov., and Ktedonospora formicarum gen. nov., sp. nov., Ktedonobacter robiniae sp. nov., Dictyobacter formicarum sp. nov. and Dictyobacter arantiisoli sp. nov., belonging to the class Ktedonobacteria.</title>
        <authorList>
            <person name="Yabe S."/>
            <person name="Zheng Y."/>
            <person name="Wang C.M."/>
            <person name="Sakai Y."/>
            <person name="Abe K."/>
            <person name="Yokota A."/>
            <person name="Donadio S."/>
            <person name="Cavaletti L."/>
            <person name="Monciardini P."/>
        </authorList>
    </citation>
    <scope>NUCLEOTIDE SEQUENCE [LARGE SCALE GENOMIC DNA]</scope>
    <source>
        <strain evidence="3 4">SOSP1-9</strain>
    </source>
</reference>
<dbReference type="Proteomes" id="UP000635565">
    <property type="component" value="Unassembled WGS sequence"/>
</dbReference>
<dbReference type="EMBL" id="BNJJ01000001">
    <property type="protein sequence ID" value="GHO82234.1"/>
    <property type="molecule type" value="Genomic_DNA"/>
</dbReference>
<dbReference type="InterPro" id="IPR002397">
    <property type="entry name" value="Cyt_P450_B"/>
</dbReference>
<keyword evidence="2" id="KW-0560">Oxidoreductase</keyword>
<dbReference type="PANTHER" id="PTHR46696:SF1">
    <property type="entry name" value="CYTOCHROME P450 YJIB-RELATED"/>
    <property type="match status" value="1"/>
</dbReference>
<dbReference type="Pfam" id="PF00067">
    <property type="entry name" value="p450"/>
    <property type="match status" value="1"/>
</dbReference>
<dbReference type="PRINTS" id="PR00359">
    <property type="entry name" value="BP450"/>
</dbReference>
<dbReference type="PROSITE" id="PS00086">
    <property type="entry name" value="CYTOCHROME_P450"/>
    <property type="match status" value="1"/>
</dbReference>
<evidence type="ECO:0000313" key="4">
    <source>
        <dbReference type="Proteomes" id="UP000635565"/>
    </source>
</evidence>
<comment type="similarity">
    <text evidence="1 2">Belongs to the cytochrome P450 family.</text>
</comment>
<dbReference type="CDD" id="cd11029">
    <property type="entry name" value="CYP107-like"/>
    <property type="match status" value="1"/>
</dbReference>
<dbReference type="Gene3D" id="1.10.630.10">
    <property type="entry name" value="Cytochrome P450"/>
    <property type="match status" value="1"/>
</dbReference>
<keyword evidence="2" id="KW-0479">Metal-binding</keyword>
<dbReference type="InterPro" id="IPR017972">
    <property type="entry name" value="Cyt_P450_CS"/>
</dbReference>
<evidence type="ECO:0000256" key="1">
    <source>
        <dbReference type="ARBA" id="ARBA00010617"/>
    </source>
</evidence>
<gene>
    <name evidence="3" type="primary">pksS_1</name>
    <name evidence="3" type="ORF">KSZ_02400</name>
</gene>
<evidence type="ECO:0000313" key="3">
    <source>
        <dbReference type="EMBL" id="GHO82234.1"/>
    </source>
</evidence>
<dbReference type="RefSeq" id="WP_201359930.1">
    <property type="nucleotide sequence ID" value="NZ_BNJJ01000001.1"/>
</dbReference>
<name>A0ABQ3V8R0_9CHLR</name>
<keyword evidence="4" id="KW-1185">Reference proteome</keyword>
<proteinExistence type="inferred from homology"/>
<comment type="caution">
    <text evidence="3">The sequence shown here is derived from an EMBL/GenBank/DDBJ whole genome shotgun (WGS) entry which is preliminary data.</text>
</comment>
<dbReference type="InterPro" id="IPR036396">
    <property type="entry name" value="Cyt_P450_sf"/>
</dbReference>
<dbReference type="InterPro" id="IPR001128">
    <property type="entry name" value="Cyt_P450"/>
</dbReference>